<keyword evidence="3" id="KW-1185">Reference proteome</keyword>
<feature type="region of interest" description="Disordered" evidence="1">
    <location>
        <begin position="217"/>
        <end position="277"/>
    </location>
</feature>
<dbReference type="AlphaFoldDB" id="S9R6R5"/>
<dbReference type="OMA" id="NYNESND"/>
<dbReference type="OrthoDB" id="5391440at2759"/>
<sequence>MKRDRPSDNGLFPEDDQVSLVSPFSSYDSNFFVKRPRCGPKSIQPDETSFHEAFPSFAVPPTGSRKRSHPDEALVYEDLAQHSFVSPDNNFSAIPNRTPQLQQDLQTDGLPRKKVSLESNHPHLTTQVVDLSTGRPLERAPELEYEVPPDSSKSLVPHPNRLRILSLNSPSPYFSSSVPQFLPSSHWDYNSHQKYQGDTQLIRYIPTESTPYWTVEEPMSSDSNVSEENEPCSSVVVEDLDDNYNESNDPNVPNTTTGNPATTTFSPLHNRDAMDIE</sequence>
<evidence type="ECO:0000313" key="3">
    <source>
        <dbReference type="Proteomes" id="UP000016088"/>
    </source>
</evidence>
<evidence type="ECO:0000256" key="1">
    <source>
        <dbReference type="SAM" id="MobiDB-lite"/>
    </source>
</evidence>
<feature type="compositionally biased region" description="Low complexity" evidence="1">
    <location>
        <begin position="248"/>
        <end position="267"/>
    </location>
</feature>
<protein>
    <submittedName>
        <fullName evidence="2">Uncharacterized protein</fullName>
    </submittedName>
</protein>
<feature type="region of interest" description="Disordered" evidence="1">
    <location>
        <begin position="43"/>
        <end position="69"/>
    </location>
</feature>
<organism evidence="2 3">
    <name type="scientific">Schizosaccharomyces octosporus (strain yFS286)</name>
    <name type="common">Fission yeast</name>
    <name type="synonym">Octosporomyces octosporus</name>
    <dbReference type="NCBI Taxonomy" id="483514"/>
    <lineage>
        <taxon>Eukaryota</taxon>
        <taxon>Fungi</taxon>
        <taxon>Dikarya</taxon>
        <taxon>Ascomycota</taxon>
        <taxon>Taphrinomycotina</taxon>
        <taxon>Schizosaccharomycetes</taxon>
        <taxon>Schizosaccharomycetales</taxon>
        <taxon>Schizosaccharomycetaceae</taxon>
        <taxon>Schizosaccharomyces</taxon>
    </lineage>
</organism>
<dbReference type="GeneID" id="25032158"/>
<dbReference type="VEuPathDB" id="FungiDB:SOCG_03186"/>
<gene>
    <name evidence="2" type="ORF">SOCG_03186</name>
</gene>
<reference evidence="2 3" key="1">
    <citation type="journal article" date="2011" name="Science">
        <title>Comparative functional genomics of the fission yeasts.</title>
        <authorList>
            <person name="Rhind N."/>
            <person name="Chen Z."/>
            <person name="Yassour M."/>
            <person name="Thompson D.A."/>
            <person name="Haas B.J."/>
            <person name="Habib N."/>
            <person name="Wapinski I."/>
            <person name="Roy S."/>
            <person name="Lin M.F."/>
            <person name="Heiman D.I."/>
            <person name="Young S.K."/>
            <person name="Furuya K."/>
            <person name="Guo Y."/>
            <person name="Pidoux A."/>
            <person name="Chen H.M."/>
            <person name="Robbertse B."/>
            <person name="Goldberg J.M."/>
            <person name="Aoki K."/>
            <person name="Bayne E.H."/>
            <person name="Berlin A.M."/>
            <person name="Desjardins C.A."/>
            <person name="Dobbs E."/>
            <person name="Dukaj L."/>
            <person name="Fan L."/>
            <person name="FitzGerald M.G."/>
            <person name="French C."/>
            <person name="Gujja S."/>
            <person name="Hansen K."/>
            <person name="Keifenheim D."/>
            <person name="Levin J.Z."/>
            <person name="Mosher R.A."/>
            <person name="Mueller C.A."/>
            <person name="Pfiffner J."/>
            <person name="Priest M."/>
            <person name="Russ C."/>
            <person name="Smialowska A."/>
            <person name="Swoboda P."/>
            <person name="Sykes S.M."/>
            <person name="Vaughn M."/>
            <person name="Vengrova S."/>
            <person name="Yoder R."/>
            <person name="Zeng Q."/>
            <person name="Allshire R."/>
            <person name="Baulcombe D."/>
            <person name="Birren B.W."/>
            <person name="Brown W."/>
            <person name="Ekwall K."/>
            <person name="Kellis M."/>
            <person name="Leatherwood J."/>
            <person name="Levin H."/>
            <person name="Margalit H."/>
            <person name="Martienssen R."/>
            <person name="Nieduszynski C.A."/>
            <person name="Spatafora J.W."/>
            <person name="Friedman N."/>
            <person name="Dalgaard J.Z."/>
            <person name="Baumann P."/>
            <person name="Niki H."/>
            <person name="Regev A."/>
            <person name="Nusbaum C."/>
        </authorList>
    </citation>
    <scope>NUCLEOTIDE SEQUENCE [LARGE SCALE GENOMIC DNA]</scope>
    <source>
        <strain evidence="3">yFS286</strain>
    </source>
</reference>
<accession>S9R6R5</accession>
<dbReference type="RefSeq" id="XP_013017128.1">
    <property type="nucleotide sequence ID" value="XM_013161674.1"/>
</dbReference>
<evidence type="ECO:0000313" key="2">
    <source>
        <dbReference type="EMBL" id="EPX73970.1"/>
    </source>
</evidence>
<dbReference type="Proteomes" id="UP000016088">
    <property type="component" value="Unassembled WGS sequence"/>
</dbReference>
<dbReference type="HOGENOM" id="CLU_947167_0_0_1"/>
<dbReference type="EMBL" id="KE503206">
    <property type="protein sequence ID" value="EPX73970.1"/>
    <property type="molecule type" value="Genomic_DNA"/>
</dbReference>
<proteinExistence type="predicted"/>
<name>S9R6R5_SCHOY</name>